<reference evidence="6 7" key="1">
    <citation type="submission" date="2020-08" db="EMBL/GenBank/DDBJ databases">
        <title>Aphidius gifuensis genome sequencing and assembly.</title>
        <authorList>
            <person name="Du Z."/>
        </authorList>
    </citation>
    <scope>NUCLEOTIDE SEQUENCE [LARGE SCALE GENOMIC DNA]</scope>
    <source>
        <strain evidence="6">YNYX2018</strain>
        <tissue evidence="6">Adults</tissue>
    </source>
</reference>
<feature type="region of interest" description="Disordered" evidence="5">
    <location>
        <begin position="149"/>
        <end position="420"/>
    </location>
</feature>
<dbReference type="GO" id="GO:0043625">
    <property type="term" value="C:delta DNA polymerase complex"/>
    <property type="evidence" value="ECO:0007669"/>
    <property type="project" value="InterPro"/>
</dbReference>
<proteinExistence type="predicted"/>
<feature type="compositionally biased region" description="Basic and acidic residues" evidence="5">
    <location>
        <begin position="292"/>
        <end position="316"/>
    </location>
</feature>
<dbReference type="InterPro" id="IPR019038">
    <property type="entry name" value="POLD3"/>
</dbReference>
<evidence type="ECO:0000313" key="6">
    <source>
        <dbReference type="EMBL" id="KAF7988724.1"/>
    </source>
</evidence>
<feature type="compositionally biased region" description="Basic and acidic residues" evidence="5">
    <location>
        <begin position="256"/>
        <end position="283"/>
    </location>
</feature>
<gene>
    <name evidence="6" type="ORF">HCN44_001297</name>
</gene>
<organism evidence="6 7">
    <name type="scientific">Aphidius gifuensis</name>
    <name type="common">Parasitoid wasp</name>
    <dbReference type="NCBI Taxonomy" id="684658"/>
    <lineage>
        <taxon>Eukaryota</taxon>
        <taxon>Metazoa</taxon>
        <taxon>Ecdysozoa</taxon>
        <taxon>Arthropoda</taxon>
        <taxon>Hexapoda</taxon>
        <taxon>Insecta</taxon>
        <taxon>Pterygota</taxon>
        <taxon>Neoptera</taxon>
        <taxon>Endopterygota</taxon>
        <taxon>Hymenoptera</taxon>
        <taxon>Apocrita</taxon>
        <taxon>Ichneumonoidea</taxon>
        <taxon>Braconidae</taxon>
        <taxon>Aphidiinae</taxon>
        <taxon>Aphidius</taxon>
    </lineage>
</organism>
<feature type="compositionally biased region" description="Basic and acidic residues" evidence="5">
    <location>
        <begin position="152"/>
        <end position="212"/>
    </location>
</feature>
<evidence type="ECO:0000256" key="3">
    <source>
        <dbReference type="ARBA" id="ARBA00022705"/>
    </source>
</evidence>
<dbReference type="AlphaFoldDB" id="A0A835CLF0"/>
<dbReference type="PANTHER" id="PTHR17598">
    <property type="entry name" value="DNA POLYMERASE DELTA SUBUNIT 3"/>
    <property type="match status" value="1"/>
</dbReference>
<dbReference type="PANTHER" id="PTHR17598:SF13">
    <property type="entry name" value="DNA POLYMERASE DELTA SUBUNIT 3"/>
    <property type="match status" value="1"/>
</dbReference>
<evidence type="ECO:0000256" key="1">
    <source>
        <dbReference type="ARBA" id="ARBA00004123"/>
    </source>
</evidence>
<dbReference type="InterPro" id="IPR041913">
    <property type="entry name" value="POLD3_sf"/>
</dbReference>
<evidence type="ECO:0000256" key="4">
    <source>
        <dbReference type="ARBA" id="ARBA00023242"/>
    </source>
</evidence>
<dbReference type="Gene3D" id="3.90.1030.20">
    <property type="entry name" value="DNA polymerase delta, p66 (Cdc27) subunit, wHTH domain"/>
    <property type="match status" value="1"/>
</dbReference>
<accession>A0A835CLF0</accession>
<keyword evidence="7" id="KW-1185">Reference proteome</keyword>
<evidence type="ECO:0000256" key="5">
    <source>
        <dbReference type="SAM" id="MobiDB-lite"/>
    </source>
</evidence>
<feature type="compositionally biased region" description="Polar residues" evidence="5">
    <location>
        <begin position="489"/>
        <end position="501"/>
    </location>
</feature>
<protein>
    <recommendedName>
        <fullName evidence="2">DNA polymerase delta subunit 3</fullName>
    </recommendedName>
</protein>
<comment type="subcellular location">
    <subcellularLocation>
        <location evidence="1">Nucleus</location>
    </subcellularLocation>
</comment>
<keyword evidence="4" id="KW-0539">Nucleus</keyword>
<dbReference type="GO" id="GO:0006297">
    <property type="term" value="P:nucleotide-excision repair, DNA gap filling"/>
    <property type="evidence" value="ECO:0007669"/>
    <property type="project" value="TreeGrafter"/>
</dbReference>
<dbReference type="EMBL" id="JACMRX010000005">
    <property type="protein sequence ID" value="KAF7988724.1"/>
    <property type="molecule type" value="Genomic_DNA"/>
</dbReference>
<dbReference type="GO" id="GO:0006271">
    <property type="term" value="P:DNA strand elongation involved in DNA replication"/>
    <property type="evidence" value="ECO:0007669"/>
    <property type="project" value="TreeGrafter"/>
</dbReference>
<evidence type="ECO:0000256" key="2">
    <source>
        <dbReference type="ARBA" id="ARBA00017589"/>
    </source>
</evidence>
<keyword evidence="3" id="KW-0235">DNA replication</keyword>
<sequence>MIKIPKDTYMETLSGLINDDDKLVTYKWLSKELEIHVNIAKEILADYWETHKNDGITATYMLIGKTSDGGMRVEVVKDVDLEKSIEKYDSIVSKHIYSLQKNLTDIELLAGEGKGDAKFGAIKCKESIILSDEELFKRRWGINIQFQTRYGKPNDTKPEENKKVEQIKVDDKDKNKDDDKIKNKNDDKIENKDNKDEKVDVTETKDKVEAKKVSPPTKSKGGDKKVGQKKPIQSTKTGFANLFGKVSNQKKTPPVKNEEKTDEKPSTSDESNAKKLFDKKTNKNDTSCSLNSDKDSKKSSPEKQKEEIKISSKDNLDLCANVDFDSPMEIDEPSSSKKDTKSTKITSNGKKTIQKTKSERGKKRERSQDTSDSSKKRKRIVVLESSDESDTEAQSPNLFESSELEETVTPPKERSPSPPAVQVIAGKRKVRKTIDEKYMDEDGYLVTKKVQVMESASEDDEPVPVPVKPATKKVLPPSKTTAKTKKPGNKQTTLTSFFTKK</sequence>
<name>A0A835CLF0_APHGI</name>
<dbReference type="Proteomes" id="UP000639338">
    <property type="component" value="Unassembled WGS sequence"/>
</dbReference>
<feature type="compositionally biased region" description="Low complexity" evidence="5">
    <location>
        <begin position="468"/>
        <end position="481"/>
    </location>
</feature>
<feature type="region of interest" description="Disordered" evidence="5">
    <location>
        <begin position="455"/>
        <end position="501"/>
    </location>
</feature>
<comment type="caution">
    <text evidence="6">The sequence shown here is derived from an EMBL/GenBank/DDBJ whole genome shotgun (WGS) entry which is preliminary data.</text>
</comment>
<evidence type="ECO:0000313" key="7">
    <source>
        <dbReference type="Proteomes" id="UP000639338"/>
    </source>
</evidence>
<dbReference type="Pfam" id="PF09507">
    <property type="entry name" value="CDC27"/>
    <property type="match status" value="1"/>
</dbReference>
<dbReference type="GO" id="GO:1904161">
    <property type="term" value="P:DNA synthesis involved in UV-damage excision repair"/>
    <property type="evidence" value="ECO:0007669"/>
    <property type="project" value="TreeGrafter"/>
</dbReference>
<dbReference type="GO" id="GO:0003887">
    <property type="term" value="F:DNA-directed DNA polymerase activity"/>
    <property type="evidence" value="ECO:0007669"/>
    <property type="project" value="TreeGrafter"/>
</dbReference>
<dbReference type="OrthoDB" id="514823at2759"/>